<dbReference type="Gene3D" id="3.40.50.1820">
    <property type="entry name" value="alpha/beta hydrolase"/>
    <property type="match status" value="1"/>
</dbReference>
<sequence>MKKRQLRRNKNKFKRVSLAFFGLVIILAGALFLFLPKGTTSVTKNNDKQTSSISTSTSNSSISDSGKQVIYPTIYITGSGGDISSIEPLVTRLLPMEKAGQKPLVLLVNIKKNYELKVQGQISKDAQYPMIEFGTVAKTDSGALFSAGLQKAVSYLVDHYQVPWINLVGYSSGGTGAVYYMIDTAEKSSFPPVNKYFSLEGEYNDVTNLVAGEGLTDVLENGPLIKTAMYNYIADNYTKISSKTQMMFLEGDFDTEKQTDSAIPWADSFSIYHLFKKNGNEIAITLYPTKYRHSKDPTNPVVAKYVKNFLYGTP</sequence>
<protein>
    <submittedName>
        <fullName evidence="2">Alpha/beta hydrolase</fullName>
    </submittedName>
</protein>
<feature type="compositionally biased region" description="Low complexity" evidence="1">
    <location>
        <begin position="50"/>
        <end position="65"/>
    </location>
</feature>
<dbReference type="Pfam" id="PF06028">
    <property type="entry name" value="DUF915"/>
    <property type="match status" value="1"/>
</dbReference>
<evidence type="ECO:0000313" key="2">
    <source>
        <dbReference type="EMBL" id="ARE21754.2"/>
    </source>
</evidence>
<proteinExistence type="predicted"/>
<name>A0A1V0P5G9_LACLL</name>
<dbReference type="RefSeq" id="WP_081213813.1">
    <property type="nucleotide sequence ID" value="NZ_CP015902.2"/>
</dbReference>
<keyword evidence="2" id="KW-0378">Hydrolase</keyword>
<reference evidence="2" key="2">
    <citation type="submission" date="2023-07" db="EMBL/GenBank/DDBJ databases">
        <authorList>
            <person name="McDonnell B."/>
        </authorList>
    </citation>
    <scope>NUCLEOTIDE SEQUENCE</scope>
    <source>
        <strain evidence="2">UC06</strain>
    </source>
</reference>
<dbReference type="GO" id="GO:0016787">
    <property type="term" value="F:hydrolase activity"/>
    <property type="evidence" value="ECO:0007669"/>
    <property type="project" value="UniProtKB-KW"/>
</dbReference>
<dbReference type="EMBL" id="CP015902">
    <property type="protein sequence ID" value="ARE21754.2"/>
    <property type="molecule type" value="Genomic_DNA"/>
</dbReference>
<organism evidence="2">
    <name type="scientific">Lactococcus lactis subsp. lactis</name>
    <name type="common">Streptococcus lactis</name>
    <dbReference type="NCBI Taxonomy" id="1360"/>
    <lineage>
        <taxon>Bacteria</taxon>
        <taxon>Bacillati</taxon>
        <taxon>Bacillota</taxon>
        <taxon>Bacilli</taxon>
        <taxon>Lactobacillales</taxon>
        <taxon>Streptococcaceae</taxon>
        <taxon>Lactococcus</taxon>
    </lineage>
</organism>
<feature type="region of interest" description="Disordered" evidence="1">
    <location>
        <begin position="43"/>
        <end position="65"/>
    </location>
</feature>
<accession>A0A1V0P5G9</accession>
<reference evidence="2" key="1">
    <citation type="journal article" date="2017" name="BMC Genomics">
        <title>Comparative and functional genomics of the Lactococcus lactis taxon; insights into evolution and niche adaptation.</title>
        <authorList>
            <person name="Kelleher P."/>
            <person name="Bottacini F."/>
            <person name="Mahony J."/>
            <person name="Kilcawley K.N."/>
            <person name="van Sinderen D."/>
        </authorList>
    </citation>
    <scope>NUCLEOTIDE SEQUENCE [LARGE SCALE GENOMIC DNA]</scope>
    <source>
        <strain evidence="2">UC06</strain>
    </source>
</reference>
<dbReference type="SUPFAM" id="SSF53474">
    <property type="entry name" value="alpha/beta-Hydrolases"/>
    <property type="match status" value="1"/>
</dbReference>
<evidence type="ECO:0000256" key="1">
    <source>
        <dbReference type="SAM" id="MobiDB-lite"/>
    </source>
</evidence>
<dbReference type="AlphaFoldDB" id="A0A1V0P5G9"/>
<dbReference type="Proteomes" id="UP000192095">
    <property type="component" value="Chromosome"/>
</dbReference>
<gene>
    <name evidence="2" type="ORF">LLUC06_2213</name>
</gene>
<dbReference type="InterPro" id="IPR010315">
    <property type="entry name" value="DUF915_hydro-like"/>
</dbReference>
<dbReference type="InterPro" id="IPR029058">
    <property type="entry name" value="AB_hydrolase_fold"/>
</dbReference>